<organism evidence="3 4">
    <name type="scientific">Methylobacterium oryzihabitans</name>
    <dbReference type="NCBI Taxonomy" id="2499852"/>
    <lineage>
        <taxon>Bacteria</taxon>
        <taxon>Pseudomonadati</taxon>
        <taxon>Pseudomonadota</taxon>
        <taxon>Alphaproteobacteria</taxon>
        <taxon>Hyphomicrobiales</taxon>
        <taxon>Methylobacteriaceae</taxon>
        <taxon>Methylobacterium</taxon>
    </lineage>
</organism>
<keyword evidence="4" id="KW-1185">Reference proteome</keyword>
<dbReference type="Gene3D" id="1.20.58.1700">
    <property type="match status" value="1"/>
</dbReference>
<evidence type="ECO:0000313" key="3">
    <source>
        <dbReference type="EMBL" id="RVU18117.1"/>
    </source>
</evidence>
<dbReference type="InterPro" id="IPR014085">
    <property type="entry name" value="Allophanate_hydrolase"/>
</dbReference>
<dbReference type="GO" id="GO:0004039">
    <property type="term" value="F:allophanate hydrolase activity"/>
    <property type="evidence" value="ECO:0007669"/>
    <property type="project" value="UniProtKB-EC"/>
</dbReference>
<dbReference type="InterPro" id="IPR023631">
    <property type="entry name" value="Amidase_dom"/>
</dbReference>
<dbReference type="Gene3D" id="3.10.490.10">
    <property type="entry name" value="Gamma-glutamyl cyclotransferase-like"/>
    <property type="match status" value="1"/>
</dbReference>
<evidence type="ECO:0000259" key="1">
    <source>
        <dbReference type="Pfam" id="PF01425"/>
    </source>
</evidence>
<accession>A0A437P780</accession>
<dbReference type="InterPro" id="IPR036928">
    <property type="entry name" value="AS_sf"/>
</dbReference>
<dbReference type="Gene3D" id="3.90.1300.10">
    <property type="entry name" value="Amidase signature (AS) domain"/>
    <property type="match status" value="1"/>
</dbReference>
<gene>
    <name evidence="3" type="primary">atzF</name>
    <name evidence="3" type="ORF">EOE48_12045</name>
</gene>
<sequence length="598" mass="61456">MLPEVFDLTSLRALYAGGATPLDVVAILADRMAAADPAAFITPVAPDAMRREAAALMARAPEPNSLPLWGVPFAVKDNIDVAGLPTTAACPDFATTPAADAAVVARLRAAGALVTGKTNLDQFATGLNGTRSPYGAPRSVFDPDHISGGSSSGSAVAVAAGLAAFALGTDTAGSGRVPAAFNNLVGVKPTPGLLSTSGLVPACRSLDCISVFALTVGDASAIRRVAEGFDPADPYSRRAAPQPLPAAPRVGILAGAEREFFGDDGTAALYDAAASRLAALGCTLVPFDYAPFREAAEMLYDGPWVAERLAAIEDFLGRHPDSVDPAVRAIAESARDYSAVDAFRGQYALAALRRRTEATWAEADILLLPTAPTTYTVAAMQADPIRLNSRLGRYTNFANLLDCAAIAVPAGFRPDGLPAGVTLVARAFQDEALAPLADALHRAAAPGLGRDRAAPLPEASRVQAAAEDRLELVAVGAHLSGLPLNHELTGLGGRLVGAARTAADYRLYALPGTVPPKPGLVREPGFAGPGLAVEVWSLDPAAFGRFVAAIPAPLGIGRIALDDGRVLPGFLCEAHAVAGAEEATAHGGWRAFLAARRG</sequence>
<feature type="domain" description="Allophanate hydrolase C-terminal" evidence="2">
    <location>
        <begin position="471"/>
        <end position="594"/>
    </location>
</feature>
<name>A0A437P780_9HYPH</name>
<dbReference type="OrthoDB" id="9811471at2"/>
<dbReference type="AlphaFoldDB" id="A0A437P780"/>
<feature type="domain" description="Amidase" evidence="1">
    <location>
        <begin position="24"/>
        <end position="433"/>
    </location>
</feature>
<dbReference type="PANTHER" id="PTHR11895">
    <property type="entry name" value="TRANSAMIDASE"/>
    <property type="match status" value="1"/>
</dbReference>
<dbReference type="Pfam" id="PF21986">
    <property type="entry name" value="AH_C"/>
    <property type="match status" value="1"/>
</dbReference>
<dbReference type="RefSeq" id="WP_127729259.1">
    <property type="nucleotide sequence ID" value="NZ_SACP01000010.1"/>
</dbReference>
<dbReference type="InterPro" id="IPR053844">
    <property type="entry name" value="AH_C"/>
</dbReference>
<evidence type="ECO:0000259" key="2">
    <source>
        <dbReference type="Pfam" id="PF21986"/>
    </source>
</evidence>
<comment type="caution">
    <text evidence="3">The sequence shown here is derived from an EMBL/GenBank/DDBJ whole genome shotgun (WGS) entry which is preliminary data.</text>
</comment>
<dbReference type="SUPFAM" id="SSF75304">
    <property type="entry name" value="Amidase signature (AS) enzymes"/>
    <property type="match status" value="1"/>
</dbReference>
<dbReference type="PANTHER" id="PTHR11895:SF169">
    <property type="entry name" value="GLUTAMYL-TRNA(GLN) AMIDOTRANSFERASE"/>
    <property type="match status" value="1"/>
</dbReference>
<dbReference type="Pfam" id="PF01425">
    <property type="entry name" value="Amidase"/>
    <property type="match status" value="1"/>
</dbReference>
<dbReference type="NCBIfam" id="NF006043">
    <property type="entry name" value="PRK08186.1"/>
    <property type="match status" value="1"/>
</dbReference>
<protein>
    <submittedName>
        <fullName evidence="3">Allophanate hydrolase</fullName>
        <ecNumber evidence="3">3.5.1.54</ecNumber>
    </submittedName>
</protein>
<dbReference type="NCBIfam" id="TIGR02713">
    <property type="entry name" value="allophanate_hyd"/>
    <property type="match status" value="1"/>
</dbReference>
<dbReference type="InterPro" id="IPR000120">
    <property type="entry name" value="Amidase"/>
</dbReference>
<dbReference type="EC" id="3.5.1.54" evidence="3"/>
<keyword evidence="3" id="KW-0378">Hydrolase</keyword>
<evidence type="ECO:0000313" key="4">
    <source>
        <dbReference type="Proteomes" id="UP000286997"/>
    </source>
</evidence>
<proteinExistence type="predicted"/>
<reference evidence="3 4" key="1">
    <citation type="submission" date="2019-01" db="EMBL/GenBank/DDBJ databases">
        <authorList>
            <person name="Chen W.-M."/>
        </authorList>
    </citation>
    <scope>NUCLEOTIDE SEQUENCE [LARGE SCALE GENOMIC DNA]</scope>
    <source>
        <strain evidence="3 4">TER-1</strain>
    </source>
</reference>
<dbReference type="Proteomes" id="UP000286997">
    <property type="component" value="Unassembled WGS sequence"/>
</dbReference>
<dbReference type="EMBL" id="SACP01000010">
    <property type="protein sequence ID" value="RVU18117.1"/>
    <property type="molecule type" value="Genomic_DNA"/>
</dbReference>